<dbReference type="EMBL" id="RCZP01000048">
    <property type="protein sequence ID" value="TPG44928.1"/>
    <property type="molecule type" value="Genomic_DNA"/>
</dbReference>
<dbReference type="Pfam" id="PF03401">
    <property type="entry name" value="TctC"/>
    <property type="match status" value="1"/>
</dbReference>
<dbReference type="PANTHER" id="PTHR42928">
    <property type="entry name" value="TRICARBOXYLATE-BINDING PROTEIN"/>
    <property type="match status" value="1"/>
</dbReference>
<comment type="caution">
    <text evidence="2">The sequence shown here is derived from an EMBL/GenBank/DDBJ whole genome shotgun (WGS) entry which is preliminary data.</text>
</comment>
<evidence type="ECO:0000256" key="1">
    <source>
        <dbReference type="ARBA" id="ARBA00006987"/>
    </source>
</evidence>
<organism evidence="2 3">
    <name type="scientific">Muricoccus nepalensis</name>
    <dbReference type="NCBI Taxonomy" id="1854500"/>
    <lineage>
        <taxon>Bacteria</taxon>
        <taxon>Pseudomonadati</taxon>
        <taxon>Pseudomonadota</taxon>
        <taxon>Alphaproteobacteria</taxon>
        <taxon>Acetobacterales</taxon>
        <taxon>Roseomonadaceae</taxon>
        <taxon>Muricoccus</taxon>
    </lineage>
</organism>
<proteinExistence type="inferred from homology"/>
<gene>
    <name evidence="2" type="ORF">EAH89_26565</name>
</gene>
<evidence type="ECO:0000313" key="2">
    <source>
        <dbReference type="EMBL" id="TPG44928.1"/>
    </source>
</evidence>
<dbReference type="Gene3D" id="3.40.190.10">
    <property type="entry name" value="Periplasmic binding protein-like II"/>
    <property type="match status" value="1"/>
</dbReference>
<dbReference type="Proteomes" id="UP000317078">
    <property type="component" value="Unassembled WGS sequence"/>
</dbReference>
<keyword evidence="3" id="KW-1185">Reference proteome</keyword>
<dbReference type="PANTHER" id="PTHR42928:SF5">
    <property type="entry name" value="BLR1237 PROTEIN"/>
    <property type="match status" value="1"/>
</dbReference>
<sequence>MSRQHRLAGDGPAALKHIPYDPARNVTPIGLIAAVPSAIVVALDGPICSPAELVVRARSGNVKFGSTGIGTSSHVKLELLNRAAGVQILHASYRGSADLIAADLARWARVAKEAGIQAE</sequence>
<dbReference type="AlphaFoldDB" id="A0A502F458"/>
<dbReference type="Gene3D" id="3.40.190.150">
    <property type="entry name" value="Bordetella uptake gene, domain 1"/>
    <property type="match status" value="1"/>
</dbReference>
<dbReference type="InterPro" id="IPR005064">
    <property type="entry name" value="BUG"/>
</dbReference>
<reference evidence="2 3" key="1">
    <citation type="journal article" date="2019" name="Environ. Microbiol.">
        <title>Species interactions and distinct microbial communities in high Arctic permafrost affected cryosols are associated with the CH4 and CO2 gas fluxes.</title>
        <authorList>
            <person name="Altshuler I."/>
            <person name="Hamel J."/>
            <person name="Turney S."/>
            <person name="Magnuson E."/>
            <person name="Levesque R."/>
            <person name="Greer C."/>
            <person name="Whyte L.G."/>
        </authorList>
    </citation>
    <scope>NUCLEOTIDE SEQUENCE [LARGE SCALE GENOMIC DNA]</scope>
    <source>
        <strain evidence="2 3">S9.3B</strain>
    </source>
</reference>
<comment type="similarity">
    <text evidence="1">Belongs to the UPF0065 (bug) family.</text>
</comment>
<protein>
    <submittedName>
        <fullName evidence="2">Uncharacterized protein</fullName>
    </submittedName>
</protein>
<evidence type="ECO:0000313" key="3">
    <source>
        <dbReference type="Proteomes" id="UP000317078"/>
    </source>
</evidence>
<dbReference type="InterPro" id="IPR042100">
    <property type="entry name" value="Bug_dom1"/>
</dbReference>
<name>A0A502F458_9PROT</name>
<accession>A0A502F458</accession>